<feature type="region of interest" description="Disordered" evidence="1">
    <location>
        <begin position="62"/>
        <end position="113"/>
    </location>
</feature>
<feature type="compositionally biased region" description="Polar residues" evidence="1">
    <location>
        <begin position="96"/>
        <end position="110"/>
    </location>
</feature>
<sequence>MRNNFTPVSQKFKSISANGPQGNRLAYFVAGSLGLFLMSTQLTHVVTARLLQSYESRVEAQQSESPTYAASPHSEAHKTLPNTHAPTTREAEVSPKRSQSHFQQSESSASCEKPVGRIANSLADLDAQTGRKLASYVESHYKVSAPIAKQIVSATFSLSRKNGMDPFLALGIIASESSFNHKARSGYGATGLMQVYGPVHKNVLEDLGIRSKNPKLVQKMLTEQVHLNVAAGIRIYKTYEKQYGSPTKALQAYNGAKSDASFAYANKVLAMRDQLRRVSSTSNACA</sequence>
<dbReference type="InterPro" id="IPR008258">
    <property type="entry name" value="Transglycosylase_SLT_dom_1"/>
</dbReference>
<proteinExistence type="predicted"/>
<comment type="caution">
    <text evidence="3">The sequence shown here is derived from an EMBL/GenBank/DDBJ whole genome shotgun (WGS) entry which is preliminary data.</text>
</comment>
<dbReference type="RefSeq" id="WP_200595511.1">
    <property type="nucleotide sequence ID" value="NZ_JAEPBG010000011.1"/>
</dbReference>
<dbReference type="InterPro" id="IPR023346">
    <property type="entry name" value="Lysozyme-like_dom_sf"/>
</dbReference>
<evidence type="ECO:0000259" key="2">
    <source>
        <dbReference type="Pfam" id="PF01464"/>
    </source>
</evidence>
<dbReference type="EMBL" id="JAEPBG010000011">
    <property type="protein sequence ID" value="MBK4737319.1"/>
    <property type="molecule type" value="Genomic_DNA"/>
</dbReference>
<dbReference type="SUPFAM" id="SSF53955">
    <property type="entry name" value="Lysozyme-like"/>
    <property type="match status" value="1"/>
</dbReference>
<name>A0A934W9N2_9BURK</name>
<gene>
    <name evidence="3" type="ORF">JJB74_22090</name>
</gene>
<evidence type="ECO:0000313" key="3">
    <source>
        <dbReference type="EMBL" id="MBK4737319.1"/>
    </source>
</evidence>
<reference evidence="3" key="1">
    <citation type="submission" date="2021-01" db="EMBL/GenBank/DDBJ databases">
        <title>Genome sequence of strain Noviherbaspirillum sp. DKR-6.</title>
        <authorList>
            <person name="Chaudhary D.K."/>
        </authorList>
    </citation>
    <scope>NUCLEOTIDE SEQUENCE</scope>
    <source>
        <strain evidence="3">DKR-6</strain>
    </source>
</reference>
<dbReference type="Pfam" id="PF01464">
    <property type="entry name" value="SLT"/>
    <property type="match status" value="1"/>
</dbReference>
<evidence type="ECO:0000256" key="1">
    <source>
        <dbReference type="SAM" id="MobiDB-lite"/>
    </source>
</evidence>
<keyword evidence="4" id="KW-1185">Reference proteome</keyword>
<accession>A0A934W9N2</accession>
<evidence type="ECO:0000313" key="4">
    <source>
        <dbReference type="Proteomes" id="UP000622890"/>
    </source>
</evidence>
<dbReference type="Proteomes" id="UP000622890">
    <property type="component" value="Unassembled WGS sequence"/>
</dbReference>
<dbReference type="AlphaFoldDB" id="A0A934W9N2"/>
<organism evidence="3 4">
    <name type="scientific">Noviherbaspirillum pedocola</name>
    <dbReference type="NCBI Taxonomy" id="2801341"/>
    <lineage>
        <taxon>Bacteria</taxon>
        <taxon>Pseudomonadati</taxon>
        <taxon>Pseudomonadota</taxon>
        <taxon>Betaproteobacteria</taxon>
        <taxon>Burkholderiales</taxon>
        <taxon>Oxalobacteraceae</taxon>
        <taxon>Noviherbaspirillum</taxon>
    </lineage>
</organism>
<dbReference type="Gene3D" id="1.10.530.10">
    <property type="match status" value="1"/>
</dbReference>
<protein>
    <submittedName>
        <fullName evidence="3">Lytic transglycosylase domain-containing protein</fullName>
    </submittedName>
</protein>
<feature type="domain" description="Transglycosylase SLT" evidence="2">
    <location>
        <begin position="158"/>
        <end position="259"/>
    </location>
</feature>